<accession>A0ABR2MU86</accession>
<keyword evidence="2" id="KW-1185">Reference proteome</keyword>
<proteinExistence type="predicted"/>
<name>A0ABR2MU86_9ASPA</name>
<organism evidence="1 2">
    <name type="scientific">Platanthera guangdongensis</name>
    <dbReference type="NCBI Taxonomy" id="2320717"/>
    <lineage>
        <taxon>Eukaryota</taxon>
        <taxon>Viridiplantae</taxon>
        <taxon>Streptophyta</taxon>
        <taxon>Embryophyta</taxon>
        <taxon>Tracheophyta</taxon>
        <taxon>Spermatophyta</taxon>
        <taxon>Magnoliopsida</taxon>
        <taxon>Liliopsida</taxon>
        <taxon>Asparagales</taxon>
        <taxon>Orchidaceae</taxon>
        <taxon>Orchidoideae</taxon>
        <taxon>Orchideae</taxon>
        <taxon>Orchidinae</taxon>
        <taxon>Platanthera</taxon>
    </lineage>
</organism>
<evidence type="ECO:0000313" key="1">
    <source>
        <dbReference type="EMBL" id="KAK8967526.1"/>
    </source>
</evidence>
<gene>
    <name evidence="1" type="ORF">KSP40_PGU018907</name>
</gene>
<sequence length="628" mass="71940">MDISFKDAKKLWSGIWYKEVLVNKKRRWFMQMSSQETSEVRPRKLRKPKSLSNKFLNESLVREDEASYHALKINVEKSCTSLCRTDERLQEVENYMLLYDVHILHSYFLQPSNLRKFHSILDLLSNSTLGLLANLITKKVNSERRRPKIKKVIKDHIPDTLSASNARELVTTLQLLSEFLIDPRKFHEKRPKFPILDCSSTLTPVFKALESLDSMPILALCALNKKLKGKKVVPRFPPSKIGYNKKLFANKIREHCRGLIFDNGNSMPKALSKALSVIDLFLKYKTKRHDTLTSKFLPYSKDKVIVQNYILQALWSLPKVTSYQLKHLQSIMGLKLEYNSNNFQNHLKQYLMQYLFECDEIDIPSDVYDILAILNQSSCSRSQKCSNEINEGEAEAVLNVSAELMEIVLHLKSYASCDDMAAEEIESDDDVQANDFQLVESYYCSNPVKYQQQQIDGDLETTGDSMSGTNSISATNDNYSDVLSEAPKSTGHGCVKKLKEEQDNIHDINHHYMESMKMFPRSSTQATKDFRDISFKELCDETSLVSYRLIGHMLNSFLLVEGLDADDRATDHLTGPASSSKSFQGQEDMLDASKDNVGIEVLMQSMKDVLPSMFDRCSERVKKLMKKP</sequence>
<dbReference type="PANTHER" id="PTHR36071">
    <property type="entry name" value="DNA DOUBLE-STRAND BREAK REPAIR PROTEIN"/>
    <property type="match status" value="1"/>
</dbReference>
<protein>
    <submittedName>
        <fullName evidence="1">Uncharacterized protein</fullName>
    </submittedName>
</protein>
<dbReference type="PANTHER" id="PTHR36071:SF1">
    <property type="entry name" value="DNA DOUBLE-STRAND BREAK REPAIR PROTEIN"/>
    <property type="match status" value="1"/>
</dbReference>
<reference evidence="1 2" key="1">
    <citation type="journal article" date="2022" name="Nat. Plants">
        <title>Genomes of leafy and leafless Platanthera orchids illuminate the evolution of mycoheterotrophy.</title>
        <authorList>
            <person name="Li M.H."/>
            <person name="Liu K.W."/>
            <person name="Li Z."/>
            <person name="Lu H.C."/>
            <person name="Ye Q.L."/>
            <person name="Zhang D."/>
            <person name="Wang J.Y."/>
            <person name="Li Y.F."/>
            <person name="Zhong Z.M."/>
            <person name="Liu X."/>
            <person name="Yu X."/>
            <person name="Liu D.K."/>
            <person name="Tu X.D."/>
            <person name="Liu B."/>
            <person name="Hao Y."/>
            <person name="Liao X.Y."/>
            <person name="Jiang Y.T."/>
            <person name="Sun W.H."/>
            <person name="Chen J."/>
            <person name="Chen Y.Q."/>
            <person name="Ai Y."/>
            <person name="Zhai J.W."/>
            <person name="Wu S.S."/>
            <person name="Zhou Z."/>
            <person name="Hsiao Y.Y."/>
            <person name="Wu W.L."/>
            <person name="Chen Y.Y."/>
            <person name="Lin Y.F."/>
            <person name="Hsu J.L."/>
            <person name="Li C.Y."/>
            <person name="Wang Z.W."/>
            <person name="Zhao X."/>
            <person name="Zhong W.Y."/>
            <person name="Ma X.K."/>
            <person name="Ma L."/>
            <person name="Huang J."/>
            <person name="Chen G.Z."/>
            <person name="Huang M.Z."/>
            <person name="Huang L."/>
            <person name="Peng D.H."/>
            <person name="Luo Y.B."/>
            <person name="Zou S.Q."/>
            <person name="Chen S.P."/>
            <person name="Lan S."/>
            <person name="Tsai W.C."/>
            <person name="Van de Peer Y."/>
            <person name="Liu Z.J."/>
        </authorList>
    </citation>
    <scope>NUCLEOTIDE SEQUENCE [LARGE SCALE GENOMIC DNA]</scope>
    <source>
        <strain evidence="1">Lor288</strain>
    </source>
</reference>
<comment type="caution">
    <text evidence="1">The sequence shown here is derived from an EMBL/GenBank/DDBJ whole genome shotgun (WGS) entry which is preliminary data.</text>
</comment>
<dbReference type="Proteomes" id="UP001412067">
    <property type="component" value="Unassembled WGS sequence"/>
</dbReference>
<evidence type="ECO:0000313" key="2">
    <source>
        <dbReference type="Proteomes" id="UP001412067"/>
    </source>
</evidence>
<dbReference type="EMBL" id="JBBWWR010000005">
    <property type="protein sequence ID" value="KAK8967526.1"/>
    <property type="molecule type" value="Genomic_DNA"/>
</dbReference>